<keyword evidence="3" id="KW-0902">Two-component regulatory system</keyword>
<evidence type="ECO:0000313" key="7">
    <source>
        <dbReference type="EMBL" id="GIJ74248.1"/>
    </source>
</evidence>
<dbReference type="InterPro" id="IPR050482">
    <property type="entry name" value="Sensor_HK_TwoCompSys"/>
</dbReference>
<keyword evidence="4" id="KW-0812">Transmembrane</keyword>
<reference evidence="7" key="1">
    <citation type="submission" date="2021-01" db="EMBL/GenBank/DDBJ databases">
        <title>Whole genome shotgun sequence of Virgisporangium ochraceum NBRC 16418.</title>
        <authorList>
            <person name="Komaki H."/>
            <person name="Tamura T."/>
        </authorList>
    </citation>
    <scope>NUCLEOTIDE SEQUENCE</scope>
    <source>
        <strain evidence="7">NBRC 16418</strain>
    </source>
</reference>
<dbReference type="NCBIfam" id="NF047322">
    <property type="entry name" value="HK_morpho_MacS"/>
    <property type="match status" value="1"/>
</dbReference>
<keyword evidence="4" id="KW-1133">Transmembrane helix</keyword>
<dbReference type="PANTHER" id="PTHR24421:SF61">
    <property type="entry name" value="OXYGEN SENSOR HISTIDINE KINASE NREB"/>
    <property type="match status" value="1"/>
</dbReference>
<feature type="transmembrane region" description="Helical" evidence="4">
    <location>
        <begin position="111"/>
        <end position="130"/>
    </location>
</feature>
<evidence type="ECO:0000256" key="4">
    <source>
        <dbReference type="SAM" id="Phobius"/>
    </source>
</evidence>
<feature type="transmembrane region" description="Helical" evidence="4">
    <location>
        <begin position="12"/>
        <end position="35"/>
    </location>
</feature>
<protein>
    <submittedName>
        <fullName evidence="7">Histidine kinase</fullName>
    </submittedName>
</protein>
<name>A0A8J4EH17_9ACTN</name>
<dbReference type="PANTHER" id="PTHR24421">
    <property type="entry name" value="NITRATE/NITRITE SENSOR PROTEIN NARX-RELATED"/>
    <property type="match status" value="1"/>
</dbReference>
<dbReference type="InterPro" id="IPR045975">
    <property type="entry name" value="DUF5931"/>
</dbReference>
<sequence length="372" mass="39260">MATGTAFRIPMWRALAVFRFAALAYAGGLVIYRAHDYEHPVGGWVVLAGMVTWTFAATYLYARRGSNRWPVLVADLLVALTFVLASRWIVGGAQFREGFSIVPVTWHGGPVLAWALYGGRRLGLIAAVILGASDIYVRQETGLSTVTGAVIMILAAASVGYVVRLATEAEDKLQRAVRLEAAARERARLARDIHDSVLQVLAMVQRRGAELGGEAAELGRMAGAQEAALRALISETRSRRAGTAEVNLVARLEAHAGPDVTLAAPAGAVPVPENTAEAVTGAVAAALDNVRRHAGGAPHAWVLVESEPGTVTVTVRDDGPGIPAGRLDTAETEGRLGVSQSIKGRITEIGGEVVIFSAPGQGTEVEMRVPVR</sequence>
<dbReference type="EMBL" id="BOPH01000132">
    <property type="protein sequence ID" value="GIJ74248.1"/>
    <property type="molecule type" value="Genomic_DNA"/>
</dbReference>
<dbReference type="Proteomes" id="UP000635606">
    <property type="component" value="Unassembled WGS sequence"/>
</dbReference>
<evidence type="ECO:0000256" key="3">
    <source>
        <dbReference type="ARBA" id="ARBA00023012"/>
    </source>
</evidence>
<dbReference type="InterPro" id="IPR036890">
    <property type="entry name" value="HATPase_C_sf"/>
</dbReference>
<dbReference type="Pfam" id="PF02518">
    <property type="entry name" value="HATPase_c"/>
    <property type="match status" value="1"/>
</dbReference>
<dbReference type="InterPro" id="IPR003594">
    <property type="entry name" value="HATPase_dom"/>
</dbReference>
<dbReference type="Pfam" id="PF19354">
    <property type="entry name" value="DUF5931"/>
    <property type="match status" value="1"/>
</dbReference>
<feature type="transmembrane region" description="Helical" evidence="4">
    <location>
        <begin position="69"/>
        <end position="91"/>
    </location>
</feature>
<keyword evidence="2 7" id="KW-0418">Kinase</keyword>
<gene>
    <name evidence="7" type="ORF">Voc01_091650</name>
</gene>
<evidence type="ECO:0000256" key="1">
    <source>
        <dbReference type="ARBA" id="ARBA00022679"/>
    </source>
</evidence>
<evidence type="ECO:0000259" key="5">
    <source>
        <dbReference type="Pfam" id="PF02518"/>
    </source>
</evidence>
<keyword evidence="1" id="KW-0808">Transferase</keyword>
<keyword evidence="4" id="KW-0472">Membrane</keyword>
<proteinExistence type="predicted"/>
<evidence type="ECO:0000256" key="2">
    <source>
        <dbReference type="ARBA" id="ARBA00022777"/>
    </source>
</evidence>
<dbReference type="Gene3D" id="3.30.565.10">
    <property type="entry name" value="Histidine kinase-like ATPase, C-terminal domain"/>
    <property type="match status" value="1"/>
</dbReference>
<dbReference type="AlphaFoldDB" id="A0A8J4EH17"/>
<feature type="domain" description="DUF5931" evidence="6">
    <location>
        <begin position="7"/>
        <end position="173"/>
    </location>
</feature>
<feature type="domain" description="Histidine kinase/HSP90-like ATPase" evidence="5">
    <location>
        <begin position="281"/>
        <end position="371"/>
    </location>
</feature>
<keyword evidence="8" id="KW-1185">Reference proteome</keyword>
<feature type="transmembrane region" description="Helical" evidence="4">
    <location>
        <begin position="41"/>
        <end position="62"/>
    </location>
</feature>
<accession>A0A8J4EH17</accession>
<dbReference type="SUPFAM" id="SSF55874">
    <property type="entry name" value="ATPase domain of HSP90 chaperone/DNA topoisomerase II/histidine kinase"/>
    <property type="match status" value="1"/>
</dbReference>
<dbReference type="CDD" id="cd16917">
    <property type="entry name" value="HATPase_UhpB-NarQ-NarX-like"/>
    <property type="match status" value="1"/>
</dbReference>
<feature type="transmembrane region" description="Helical" evidence="4">
    <location>
        <begin position="142"/>
        <end position="163"/>
    </location>
</feature>
<dbReference type="GO" id="GO:0000160">
    <property type="term" value="P:phosphorelay signal transduction system"/>
    <property type="evidence" value="ECO:0007669"/>
    <property type="project" value="UniProtKB-KW"/>
</dbReference>
<dbReference type="GO" id="GO:0016301">
    <property type="term" value="F:kinase activity"/>
    <property type="evidence" value="ECO:0007669"/>
    <property type="project" value="UniProtKB-KW"/>
</dbReference>
<dbReference type="RefSeq" id="WP_239160962.1">
    <property type="nucleotide sequence ID" value="NZ_BOPH01000132.1"/>
</dbReference>
<comment type="caution">
    <text evidence="7">The sequence shown here is derived from an EMBL/GenBank/DDBJ whole genome shotgun (WGS) entry which is preliminary data.</text>
</comment>
<evidence type="ECO:0000259" key="6">
    <source>
        <dbReference type="Pfam" id="PF19354"/>
    </source>
</evidence>
<organism evidence="7 8">
    <name type="scientific">Virgisporangium ochraceum</name>
    <dbReference type="NCBI Taxonomy" id="65505"/>
    <lineage>
        <taxon>Bacteria</taxon>
        <taxon>Bacillati</taxon>
        <taxon>Actinomycetota</taxon>
        <taxon>Actinomycetes</taxon>
        <taxon>Micromonosporales</taxon>
        <taxon>Micromonosporaceae</taxon>
        <taxon>Virgisporangium</taxon>
    </lineage>
</organism>
<evidence type="ECO:0000313" key="8">
    <source>
        <dbReference type="Proteomes" id="UP000635606"/>
    </source>
</evidence>